<dbReference type="KEGG" id="cdet:87938871"/>
<dbReference type="GO" id="GO:0016705">
    <property type="term" value="F:oxidoreductase activity, acting on paired donors, with incorporation or reduction of molecular oxygen"/>
    <property type="evidence" value="ECO:0007669"/>
    <property type="project" value="InterPro"/>
</dbReference>
<proteinExistence type="inferred from homology"/>
<evidence type="ECO:0000256" key="6">
    <source>
        <dbReference type="ARBA" id="ARBA00023033"/>
    </source>
</evidence>
<dbReference type="InterPro" id="IPR036396">
    <property type="entry name" value="Cyt_P450_sf"/>
</dbReference>
<keyword evidence="10" id="KW-1185">Reference proteome</keyword>
<dbReference type="GO" id="GO:0004497">
    <property type="term" value="F:monooxygenase activity"/>
    <property type="evidence" value="ECO:0007669"/>
    <property type="project" value="UniProtKB-KW"/>
</dbReference>
<name>A0AAX4I2B3_9PEZI</name>
<keyword evidence="7 8" id="KW-0349">Heme</keyword>
<evidence type="ECO:0000256" key="2">
    <source>
        <dbReference type="ARBA" id="ARBA00010617"/>
    </source>
</evidence>
<evidence type="ECO:0000256" key="7">
    <source>
        <dbReference type="PIRSR" id="PIRSR602403-1"/>
    </source>
</evidence>
<dbReference type="PROSITE" id="PS00086">
    <property type="entry name" value="CYTOCHROME_P450"/>
    <property type="match status" value="1"/>
</dbReference>
<gene>
    <name evidence="9" type="ORF">CDEST_02368</name>
</gene>
<dbReference type="PRINTS" id="PR00385">
    <property type="entry name" value="P450"/>
</dbReference>
<evidence type="ECO:0000256" key="1">
    <source>
        <dbReference type="ARBA" id="ARBA00001971"/>
    </source>
</evidence>
<evidence type="ECO:0000256" key="3">
    <source>
        <dbReference type="ARBA" id="ARBA00022723"/>
    </source>
</evidence>
<protein>
    <submittedName>
        <fullName evidence="9">Cytochrome P450</fullName>
    </submittedName>
</protein>
<dbReference type="InterPro" id="IPR001128">
    <property type="entry name" value="Cyt_P450"/>
</dbReference>
<dbReference type="InterPro" id="IPR017972">
    <property type="entry name" value="Cyt_P450_CS"/>
</dbReference>
<dbReference type="GO" id="GO:0020037">
    <property type="term" value="F:heme binding"/>
    <property type="evidence" value="ECO:0007669"/>
    <property type="project" value="InterPro"/>
</dbReference>
<keyword evidence="4 8" id="KW-0560">Oxidoreductase</keyword>
<evidence type="ECO:0000256" key="5">
    <source>
        <dbReference type="ARBA" id="ARBA00023004"/>
    </source>
</evidence>
<reference evidence="10" key="1">
    <citation type="journal article" date="2023" name="bioRxiv">
        <title>Complete genome of the Medicago anthracnose fungus, Colletotrichum destructivum, reveals a mini-chromosome-like region within a core chromosome.</title>
        <authorList>
            <person name="Lapalu N."/>
            <person name="Simon A."/>
            <person name="Lu A."/>
            <person name="Plaumann P.-L."/>
            <person name="Amselem J."/>
            <person name="Pigne S."/>
            <person name="Auger A."/>
            <person name="Koch C."/>
            <person name="Dallery J.-F."/>
            <person name="O'Connell R.J."/>
        </authorList>
    </citation>
    <scope>NUCLEOTIDE SEQUENCE [LARGE SCALE GENOMIC DNA]</scope>
    <source>
        <strain evidence="10">CBS 520.97</strain>
    </source>
</reference>
<comment type="similarity">
    <text evidence="2 8">Belongs to the cytochrome P450 family.</text>
</comment>
<dbReference type="Pfam" id="PF00067">
    <property type="entry name" value="p450"/>
    <property type="match status" value="1"/>
</dbReference>
<evidence type="ECO:0000256" key="8">
    <source>
        <dbReference type="RuleBase" id="RU000461"/>
    </source>
</evidence>
<feature type="binding site" description="axial binding residue" evidence="7">
    <location>
        <position position="479"/>
    </location>
    <ligand>
        <name>heme</name>
        <dbReference type="ChEBI" id="CHEBI:30413"/>
    </ligand>
    <ligandPart>
        <name>Fe</name>
        <dbReference type="ChEBI" id="CHEBI:18248"/>
    </ligandPart>
</feature>
<evidence type="ECO:0000313" key="9">
    <source>
        <dbReference type="EMBL" id="WQF77354.1"/>
    </source>
</evidence>
<sequence length="557" mass="62601">MSMSMSMPPNMNATTAPAVDGTLLIEVANRWPVAATALFACVVAYLLQTVLKSDPWASIPLVGAEIGGQESRRKKFMNGEARSMYLEGYKKFKEQAFRITTARKSQNIVVAPKFMDELKRLPDDVLSFNRAIEESMHAKYTGADTDIDMLPHTVRTALTPALVRLNPIISDEVVEAMRSELPQSGEWTEVNIMEKLRRVVAMASGRVFIGPELCRNEDYLDAAINYTVDLMKAIHKVADIPPYMRPFLAPRTPEVKRVRERIVEADRFLRPVVKARREAAQDPDYQKPDDMLQWIMESQKKFGQRDDSELARYQLGISFAAIHTTTTTVTNALYTLAAMPELVPVLREDVQHALAETNGVFTSSAMQNMKKVDSFLKETMRYYSMGPTSFQRKVLKTFTLSNGQVIPAGSVIELPAIGINTDDDFFPDAKSFDALRFYKMRQAKTEQETGSRQAEVVANAQFVSVGQSSLTFGYGRHACPGRFFAVNEIKMIMATLLANYDLMNLGGSRERYPNLEAGSTVSRGVWIEDFRDNVVLLADLVLQTFPDPDRKVLLRKL</sequence>
<dbReference type="SUPFAM" id="SSF48264">
    <property type="entry name" value="Cytochrome P450"/>
    <property type="match status" value="1"/>
</dbReference>
<dbReference type="CDD" id="cd11041">
    <property type="entry name" value="CYP503A1-like"/>
    <property type="match status" value="1"/>
</dbReference>
<keyword evidence="5 7" id="KW-0408">Iron</keyword>
<dbReference type="Gene3D" id="1.10.630.10">
    <property type="entry name" value="Cytochrome P450"/>
    <property type="match status" value="1"/>
</dbReference>
<dbReference type="GO" id="GO:0005506">
    <property type="term" value="F:iron ion binding"/>
    <property type="evidence" value="ECO:0007669"/>
    <property type="project" value="InterPro"/>
</dbReference>
<evidence type="ECO:0000313" key="10">
    <source>
        <dbReference type="Proteomes" id="UP001322277"/>
    </source>
</evidence>
<keyword evidence="6 8" id="KW-0503">Monooxygenase</keyword>
<dbReference type="RefSeq" id="XP_062774578.1">
    <property type="nucleotide sequence ID" value="XM_062918527.1"/>
</dbReference>
<dbReference type="AlphaFoldDB" id="A0AAX4I2B3"/>
<dbReference type="InterPro" id="IPR002403">
    <property type="entry name" value="Cyt_P450_E_grp-IV"/>
</dbReference>
<accession>A0AAX4I2B3</accession>
<dbReference type="Proteomes" id="UP001322277">
    <property type="component" value="Chromosome 2"/>
</dbReference>
<dbReference type="PANTHER" id="PTHR46206">
    <property type="entry name" value="CYTOCHROME P450"/>
    <property type="match status" value="1"/>
</dbReference>
<dbReference type="GeneID" id="87938871"/>
<dbReference type="PANTHER" id="PTHR46206:SF7">
    <property type="entry name" value="P450, PUTATIVE (EUROFUNG)-RELATED"/>
    <property type="match status" value="1"/>
</dbReference>
<dbReference type="EMBL" id="CP137306">
    <property type="protein sequence ID" value="WQF77354.1"/>
    <property type="molecule type" value="Genomic_DNA"/>
</dbReference>
<comment type="cofactor">
    <cofactor evidence="1 7">
        <name>heme</name>
        <dbReference type="ChEBI" id="CHEBI:30413"/>
    </cofactor>
</comment>
<evidence type="ECO:0000256" key="4">
    <source>
        <dbReference type="ARBA" id="ARBA00023002"/>
    </source>
</evidence>
<keyword evidence="3 7" id="KW-0479">Metal-binding</keyword>
<organism evidence="9 10">
    <name type="scientific">Colletotrichum destructivum</name>
    <dbReference type="NCBI Taxonomy" id="34406"/>
    <lineage>
        <taxon>Eukaryota</taxon>
        <taxon>Fungi</taxon>
        <taxon>Dikarya</taxon>
        <taxon>Ascomycota</taxon>
        <taxon>Pezizomycotina</taxon>
        <taxon>Sordariomycetes</taxon>
        <taxon>Hypocreomycetidae</taxon>
        <taxon>Glomerellales</taxon>
        <taxon>Glomerellaceae</taxon>
        <taxon>Colletotrichum</taxon>
        <taxon>Colletotrichum destructivum species complex</taxon>
    </lineage>
</organism>
<dbReference type="PRINTS" id="PR00465">
    <property type="entry name" value="EP450IV"/>
</dbReference>